<feature type="compositionally biased region" description="Low complexity" evidence="1">
    <location>
        <begin position="24"/>
        <end position="35"/>
    </location>
</feature>
<feature type="compositionally biased region" description="Low complexity" evidence="1">
    <location>
        <begin position="128"/>
        <end position="137"/>
    </location>
</feature>
<proteinExistence type="predicted"/>
<organism evidence="2 3">
    <name type="scientific">Zasmidium cellare ATCC 36951</name>
    <dbReference type="NCBI Taxonomy" id="1080233"/>
    <lineage>
        <taxon>Eukaryota</taxon>
        <taxon>Fungi</taxon>
        <taxon>Dikarya</taxon>
        <taxon>Ascomycota</taxon>
        <taxon>Pezizomycotina</taxon>
        <taxon>Dothideomycetes</taxon>
        <taxon>Dothideomycetidae</taxon>
        <taxon>Mycosphaerellales</taxon>
        <taxon>Mycosphaerellaceae</taxon>
        <taxon>Zasmidium</taxon>
    </lineage>
</organism>
<evidence type="ECO:0000313" key="2">
    <source>
        <dbReference type="EMBL" id="KAF2163598.1"/>
    </source>
</evidence>
<protein>
    <submittedName>
        <fullName evidence="2">Uncharacterized protein</fullName>
    </submittedName>
</protein>
<name>A0A6A6CBL9_ZASCE</name>
<dbReference type="GeneID" id="54566915"/>
<dbReference type="EMBL" id="ML993608">
    <property type="protein sequence ID" value="KAF2163598.1"/>
    <property type="molecule type" value="Genomic_DNA"/>
</dbReference>
<evidence type="ECO:0000313" key="3">
    <source>
        <dbReference type="Proteomes" id="UP000799537"/>
    </source>
</evidence>
<feature type="compositionally biased region" description="Basic residues" evidence="1">
    <location>
        <begin position="13"/>
        <end position="23"/>
    </location>
</feature>
<dbReference type="RefSeq" id="XP_033664487.1">
    <property type="nucleotide sequence ID" value="XM_033813643.1"/>
</dbReference>
<keyword evidence="3" id="KW-1185">Reference proteome</keyword>
<sequence>MASNPSTVDRHCSGPRHHHHHHQNSSSTSTTETQSLGPDLQRSPSNTMTESTTSATYTHSSNSSYHPYLGDRQLNAIESWKTSVQAKSTCPMRVAGEDPVIEAYLQTKMALFRSLAGVKDGEGGVGGESSPPDGECR</sequence>
<accession>A0A6A6CBL9</accession>
<feature type="compositionally biased region" description="Low complexity" evidence="1">
    <location>
        <begin position="45"/>
        <end position="66"/>
    </location>
</feature>
<evidence type="ECO:0000256" key="1">
    <source>
        <dbReference type="SAM" id="MobiDB-lite"/>
    </source>
</evidence>
<reference evidence="2" key="1">
    <citation type="journal article" date="2020" name="Stud. Mycol.">
        <title>101 Dothideomycetes genomes: a test case for predicting lifestyles and emergence of pathogens.</title>
        <authorList>
            <person name="Haridas S."/>
            <person name="Albert R."/>
            <person name="Binder M."/>
            <person name="Bloem J."/>
            <person name="Labutti K."/>
            <person name="Salamov A."/>
            <person name="Andreopoulos B."/>
            <person name="Baker S."/>
            <person name="Barry K."/>
            <person name="Bills G."/>
            <person name="Bluhm B."/>
            <person name="Cannon C."/>
            <person name="Castanera R."/>
            <person name="Culley D."/>
            <person name="Daum C."/>
            <person name="Ezra D."/>
            <person name="Gonzalez J."/>
            <person name="Henrissat B."/>
            <person name="Kuo A."/>
            <person name="Liang C."/>
            <person name="Lipzen A."/>
            <person name="Lutzoni F."/>
            <person name="Magnuson J."/>
            <person name="Mondo S."/>
            <person name="Nolan M."/>
            <person name="Ohm R."/>
            <person name="Pangilinan J."/>
            <person name="Park H.-J."/>
            <person name="Ramirez L."/>
            <person name="Alfaro M."/>
            <person name="Sun H."/>
            <person name="Tritt A."/>
            <person name="Yoshinaga Y."/>
            <person name="Zwiers L.-H."/>
            <person name="Turgeon B."/>
            <person name="Goodwin S."/>
            <person name="Spatafora J."/>
            <person name="Crous P."/>
            <person name="Grigoriev I."/>
        </authorList>
    </citation>
    <scope>NUCLEOTIDE SEQUENCE</scope>
    <source>
        <strain evidence="2">ATCC 36951</strain>
    </source>
</reference>
<dbReference type="Proteomes" id="UP000799537">
    <property type="component" value="Unassembled WGS sequence"/>
</dbReference>
<gene>
    <name evidence="2" type="ORF">M409DRAFT_57478</name>
</gene>
<feature type="region of interest" description="Disordered" evidence="1">
    <location>
        <begin position="118"/>
        <end position="137"/>
    </location>
</feature>
<feature type="region of interest" description="Disordered" evidence="1">
    <location>
        <begin position="1"/>
        <end position="68"/>
    </location>
</feature>
<dbReference type="AlphaFoldDB" id="A0A6A6CBL9"/>